<keyword evidence="7" id="KW-0812">Transmembrane</keyword>
<evidence type="ECO:0000256" key="1">
    <source>
        <dbReference type="ARBA" id="ARBA00004533"/>
    </source>
</evidence>
<proteinExistence type="predicted"/>
<comment type="caution">
    <text evidence="8">The sequence shown here is derived from an EMBL/GenBank/DDBJ whole genome shotgun (WGS) entry which is preliminary data.</text>
</comment>
<protein>
    <submittedName>
        <fullName evidence="8">Acyltransferase</fullName>
    </submittedName>
</protein>
<dbReference type="Proteomes" id="UP001441944">
    <property type="component" value="Unassembled WGS sequence"/>
</dbReference>
<evidence type="ECO:0000256" key="5">
    <source>
        <dbReference type="ARBA" id="ARBA00023136"/>
    </source>
</evidence>
<evidence type="ECO:0000256" key="4">
    <source>
        <dbReference type="ARBA" id="ARBA00022679"/>
    </source>
</evidence>
<organism evidence="8 9">
    <name type="scientific">Pseudophaeobacter arcticus</name>
    <dbReference type="NCBI Taxonomy" id="385492"/>
    <lineage>
        <taxon>Bacteria</taxon>
        <taxon>Pseudomonadati</taxon>
        <taxon>Pseudomonadota</taxon>
        <taxon>Alphaproteobacteria</taxon>
        <taxon>Rhodobacterales</taxon>
        <taxon>Paracoccaceae</taxon>
        <taxon>Pseudophaeobacter</taxon>
    </lineage>
</organism>
<keyword evidence="4" id="KW-0808">Transferase</keyword>
<gene>
    <name evidence="8" type="ORF">NBRC116598_10400</name>
</gene>
<keyword evidence="6 8" id="KW-0012">Acyltransferase</keyword>
<evidence type="ECO:0000313" key="8">
    <source>
        <dbReference type="EMBL" id="GAA6195596.1"/>
    </source>
</evidence>
<sequence length="309" mass="34732">MAEQETGVDQATGWTKARESGSLWQLKFMRLLASRPPSLIYVPLLWGIALVFAIDKRRLSTRASIAFLTRILGRAPTLLERMRHARTFSHAFFDRVRLLGRGVEQFTVSTRGAKPIQDLVNQGKGAVLLGAHYGSFEALRALDRELPGLSVRYMMFTQHASKSTGILEGINPDVSEKIIALENGPMAMIQVSDALSRGEFVAILGDRLPDATVRAKQDVSFLGDEIEVPLSPYLTAMAARVPIILSFARWESRDHYAAEFTQFYDGAPVPRPERAEAAAHMAQDYAKALEGWCRVDPYNWFNFFDIWRR</sequence>
<accession>A0ABQ0AI95</accession>
<feature type="transmembrane region" description="Helical" evidence="7">
    <location>
        <begin position="38"/>
        <end position="54"/>
    </location>
</feature>
<dbReference type="EMBL" id="BAABWU010000002">
    <property type="protein sequence ID" value="GAA6195596.1"/>
    <property type="molecule type" value="Genomic_DNA"/>
</dbReference>
<evidence type="ECO:0000256" key="3">
    <source>
        <dbReference type="ARBA" id="ARBA00022519"/>
    </source>
</evidence>
<keyword evidence="5 7" id="KW-0472">Membrane</keyword>
<dbReference type="InterPro" id="IPR004960">
    <property type="entry name" value="LipA_acyltrans"/>
</dbReference>
<dbReference type="PANTHER" id="PTHR30606">
    <property type="entry name" value="LIPID A BIOSYNTHESIS LAUROYL ACYLTRANSFERASE"/>
    <property type="match status" value="1"/>
</dbReference>
<dbReference type="CDD" id="cd07984">
    <property type="entry name" value="LPLAT_LABLAT-like"/>
    <property type="match status" value="1"/>
</dbReference>
<dbReference type="RefSeq" id="WP_353397595.1">
    <property type="nucleotide sequence ID" value="NZ_BAABWU010000002.1"/>
</dbReference>
<evidence type="ECO:0000256" key="6">
    <source>
        <dbReference type="ARBA" id="ARBA00023315"/>
    </source>
</evidence>
<keyword evidence="7" id="KW-1133">Transmembrane helix</keyword>
<comment type="subcellular location">
    <subcellularLocation>
        <location evidence="1">Cell inner membrane</location>
    </subcellularLocation>
</comment>
<dbReference type="PANTHER" id="PTHR30606:SF9">
    <property type="entry name" value="LIPID A BIOSYNTHESIS LAUROYLTRANSFERASE"/>
    <property type="match status" value="1"/>
</dbReference>
<evidence type="ECO:0000256" key="2">
    <source>
        <dbReference type="ARBA" id="ARBA00022475"/>
    </source>
</evidence>
<evidence type="ECO:0000313" key="9">
    <source>
        <dbReference type="Proteomes" id="UP001441944"/>
    </source>
</evidence>
<keyword evidence="3" id="KW-0997">Cell inner membrane</keyword>
<evidence type="ECO:0000256" key="7">
    <source>
        <dbReference type="SAM" id="Phobius"/>
    </source>
</evidence>
<keyword evidence="9" id="KW-1185">Reference proteome</keyword>
<name>A0ABQ0AI95_9RHOB</name>
<keyword evidence="2" id="KW-1003">Cell membrane</keyword>
<dbReference type="GO" id="GO:0016746">
    <property type="term" value="F:acyltransferase activity"/>
    <property type="evidence" value="ECO:0007669"/>
    <property type="project" value="UniProtKB-KW"/>
</dbReference>
<reference evidence="8 9" key="1">
    <citation type="submission" date="2024-04" db="EMBL/GenBank/DDBJ databases">
        <title>Draft genome sequence of Pseudophaeobacter arcticus NBRC 116598.</title>
        <authorList>
            <person name="Miyakawa T."/>
            <person name="Kusuya Y."/>
            <person name="Miura T."/>
        </authorList>
    </citation>
    <scope>NUCLEOTIDE SEQUENCE [LARGE SCALE GENOMIC DNA]</scope>
    <source>
        <strain evidence="8 9">SU-CL00105</strain>
    </source>
</reference>